<dbReference type="Proteomes" id="UP000261111">
    <property type="component" value="Unassembled WGS sequence"/>
</dbReference>
<comment type="subcellular location">
    <subcellularLocation>
        <location evidence="1">Membrane</location>
        <topology evidence="1">Multi-pass membrane protein</topology>
    </subcellularLocation>
</comment>
<keyword evidence="5 7" id="KW-1133">Transmembrane helix</keyword>
<keyword evidence="4 7" id="KW-0812">Transmembrane</keyword>
<dbReference type="Gene3D" id="1.20.1510.10">
    <property type="entry name" value="Cation efflux protein transmembrane domain"/>
    <property type="match status" value="1"/>
</dbReference>
<proteinExistence type="inferred from homology"/>
<keyword evidence="6 7" id="KW-0472">Membrane</keyword>
<organism evidence="9 10">
    <name type="scientific">Hungatella hathewayi</name>
    <dbReference type="NCBI Taxonomy" id="154046"/>
    <lineage>
        <taxon>Bacteria</taxon>
        <taxon>Bacillati</taxon>
        <taxon>Bacillota</taxon>
        <taxon>Clostridia</taxon>
        <taxon>Lachnospirales</taxon>
        <taxon>Lachnospiraceae</taxon>
        <taxon>Hungatella</taxon>
    </lineage>
</organism>
<dbReference type="AlphaFoldDB" id="A0A3E2WWJ4"/>
<evidence type="ECO:0000256" key="1">
    <source>
        <dbReference type="ARBA" id="ARBA00004141"/>
    </source>
</evidence>
<evidence type="ECO:0000256" key="6">
    <source>
        <dbReference type="ARBA" id="ARBA00023136"/>
    </source>
</evidence>
<evidence type="ECO:0000256" key="4">
    <source>
        <dbReference type="ARBA" id="ARBA00022692"/>
    </source>
</evidence>
<feature type="transmembrane region" description="Helical" evidence="7">
    <location>
        <begin position="186"/>
        <end position="204"/>
    </location>
</feature>
<dbReference type="PANTHER" id="PTHR43840:SF50">
    <property type="entry name" value="MANGANESE EFFLUX SYSTEM PROTEIN MNES"/>
    <property type="match status" value="1"/>
</dbReference>
<sequence length="317" mass="34594">MQPDRKYSPRLQIGQRVGIAGILVNAVLFIAKCAMGYLGNSVSVLADATNNLMDCASSLATLIGFKMCAKPADEHHPNGHGRMEYISGFVVSFFIISAALSFGKKAVLRIIKPQAADMPPELFWIPITAIVLKLCLAFYTKYLNKKVGSAALGAMFKDSISDAALTVMTMISLLLSPLTALPLDGIISLIISGVILWSGITSFVEHLDLLIGRGQDEKMNDQISRIVLADRNIFCSILSIVTFDYGPEKQFAFIQVALHNGLSPETAQAEVRNIIQELKSALDLDATIYWDSKIGGQYEMLLPYSKENTALLPSYNP</sequence>
<dbReference type="InterPro" id="IPR027469">
    <property type="entry name" value="Cation_efflux_TMD_sf"/>
</dbReference>
<dbReference type="GeneID" id="93334159"/>
<dbReference type="GO" id="GO:0016020">
    <property type="term" value="C:membrane"/>
    <property type="evidence" value="ECO:0007669"/>
    <property type="project" value="UniProtKB-SubCell"/>
</dbReference>
<dbReference type="RefSeq" id="WP_025657488.1">
    <property type="nucleotide sequence ID" value="NZ_QVIA01000009.1"/>
</dbReference>
<evidence type="ECO:0000256" key="3">
    <source>
        <dbReference type="ARBA" id="ARBA00022448"/>
    </source>
</evidence>
<dbReference type="FunFam" id="1.20.1510.10:FF:000006">
    <property type="entry name" value="Divalent cation efflux transporter"/>
    <property type="match status" value="1"/>
</dbReference>
<dbReference type="InterPro" id="IPR002524">
    <property type="entry name" value="Cation_efflux"/>
</dbReference>
<feature type="domain" description="Cation efflux protein transmembrane" evidence="8">
    <location>
        <begin position="19"/>
        <end position="210"/>
    </location>
</feature>
<accession>A0A3E2WWJ4</accession>
<dbReference type="PANTHER" id="PTHR43840">
    <property type="entry name" value="MITOCHONDRIAL METAL TRANSPORTER 1-RELATED"/>
    <property type="match status" value="1"/>
</dbReference>
<gene>
    <name evidence="9" type="ORF">DWX41_09615</name>
</gene>
<feature type="transmembrane region" description="Helical" evidence="7">
    <location>
        <begin position="160"/>
        <end position="180"/>
    </location>
</feature>
<comment type="similarity">
    <text evidence="2">Belongs to the cation diffusion facilitator (CDF) transporter (TC 2.A.4) family.</text>
</comment>
<comment type="caution">
    <text evidence="9">The sequence shown here is derived from an EMBL/GenBank/DDBJ whole genome shotgun (WGS) entry which is preliminary data.</text>
</comment>
<dbReference type="NCBIfam" id="TIGR01297">
    <property type="entry name" value="CDF"/>
    <property type="match status" value="1"/>
</dbReference>
<evidence type="ECO:0000259" key="8">
    <source>
        <dbReference type="Pfam" id="PF01545"/>
    </source>
</evidence>
<evidence type="ECO:0000256" key="7">
    <source>
        <dbReference type="SAM" id="Phobius"/>
    </source>
</evidence>
<dbReference type="EMBL" id="QVIA01000009">
    <property type="protein sequence ID" value="RGC32314.1"/>
    <property type="molecule type" value="Genomic_DNA"/>
</dbReference>
<name>A0A3E2WWJ4_9FIRM</name>
<dbReference type="SUPFAM" id="SSF161111">
    <property type="entry name" value="Cation efflux protein transmembrane domain-like"/>
    <property type="match status" value="1"/>
</dbReference>
<reference evidence="9 10" key="1">
    <citation type="submission" date="2018-08" db="EMBL/GenBank/DDBJ databases">
        <title>A genome reference for cultivated species of the human gut microbiota.</title>
        <authorList>
            <person name="Zou Y."/>
            <person name="Xue W."/>
            <person name="Luo G."/>
        </authorList>
    </citation>
    <scope>NUCLEOTIDE SEQUENCE [LARGE SCALE GENOMIC DNA]</scope>
    <source>
        <strain evidence="9 10">AF19-21</strain>
    </source>
</reference>
<feature type="transmembrane region" description="Helical" evidence="7">
    <location>
        <begin position="122"/>
        <end position="139"/>
    </location>
</feature>
<evidence type="ECO:0000256" key="5">
    <source>
        <dbReference type="ARBA" id="ARBA00022989"/>
    </source>
</evidence>
<keyword evidence="3" id="KW-0813">Transport</keyword>
<evidence type="ECO:0000313" key="10">
    <source>
        <dbReference type="Proteomes" id="UP000261111"/>
    </source>
</evidence>
<dbReference type="GO" id="GO:0008324">
    <property type="term" value="F:monoatomic cation transmembrane transporter activity"/>
    <property type="evidence" value="ECO:0007669"/>
    <property type="project" value="InterPro"/>
</dbReference>
<protein>
    <submittedName>
        <fullName evidence="9">Cation transporter</fullName>
    </submittedName>
</protein>
<dbReference type="Pfam" id="PF01545">
    <property type="entry name" value="Cation_efflux"/>
    <property type="match status" value="1"/>
</dbReference>
<evidence type="ECO:0000256" key="2">
    <source>
        <dbReference type="ARBA" id="ARBA00008114"/>
    </source>
</evidence>
<dbReference type="InterPro" id="IPR050291">
    <property type="entry name" value="CDF_Transporter"/>
</dbReference>
<evidence type="ECO:0000313" key="9">
    <source>
        <dbReference type="EMBL" id="RGC32314.1"/>
    </source>
</evidence>
<feature type="transmembrane region" description="Helical" evidence="7">
    <location>
        <begin position="20"/>
        <end position="38"/>
    </location>
</feature>
<dbReference type="InterPro" id="IPR058533">
    <property type="entry name" value="Cation_efflux_TM"/>
</dbReference>
<feature type="transmembrane region" description="Helical" evidence="7">
    <location>
        <begin position="85"/>
        <end position="102"/>
    </location>
</feature>